<evidence type="ECO:0000313" key="2">
    <source>
        <dbReference type="EMBL" id="KHN77721.1"/>
    </source>
</evidence>
<feature type="non-terminal residue" evidence="2">
    <location>
        <position position="137"/>
    </location>
</feature>
<sequence length="137" mass="15550">MAKHLVGCHNLQAVNIAVKLLAQGKGTLIRKIKEAGLIQLRKQAINGCVKLLSITNFLLHDLLPESSFSLSSLFTFSRYYTAQSLLFILDSNILYIYAYIVSVFSFLFFHFFLFMEALLFIIYLANTMTIAFQLAVL</sequence>
<feature type="transmembrane region" description="Helical" evidence="1">
    <location>
        <begin position="93"/>
        <end position="112"/>
    </location>
</feature>
<reference evidence="2 3" key="1">
    <citation type="submission" date="2014-11" db="EMBL/GenBank/DDBJ databases">
        <title>Genetic blueprint of the zoonotic pathogen Toxocara canis.</title>
        <authorList>
            <person name="Zhu X.-Q."/>
            <person name="Korhonen P.K."/>
            <person name="Cai H."/>
            <person name="Young N.D."/>
            <person name="Nejsum P."/>
            <person name="von Samson-Himmelstjerna G."/>
            <person name="Boag P.R."/>
            <person name="Tan P."/>
            <person name="Li Q."/>
            <person name="Min J."/>
            <person name="Yang Y."/>
            <person name="Wang X."/>
            <person name="Fang X."/>
            <person name="Hall R.S."/>
            <person name="Hofmann A."/>
            <person name="Sternberg P.W."/>
            <person name="Jex A.R."/>
            <person name="Gasser R.B."/>
        </authorList>
    </citation>
    <scope>NUCLEOTIDE SEQUENCE [LARGE SCALE GENOMIC DNA]</scope>
    <source>
        <strain evidence="2">PN_DK_2014</strain>
    </source>
</reference>
<evidence type="ECO:0000256" key="1">
    <source>
        <dbReference type="SAM" id="Phobius"/>
    </source>
</evidence>
<evidence type="ECO:0000313" key="3">
    <source>
        <dbReference type="Proteomes" id="UP000031036"/>
    </source>
</evidence>
<feature type="transmembrane region" description="Helical" evidence="1">
    <location>
        <begin position="118"/>
        <end position="136"/>
    </location>
</feature>
<keyword evidence="1" id="KW-1133">Transmembrane helix</keyword>
<accession>A0A0B2V2P8</accession>
<dbReference type="AlphaFoldDB" id="A0A0B2V2P8"/>
<protein>
    <submittedName>
        <fullName evidence="2">Uncharacterized protein</fullName>
    </submittedName>
</protein>
<comment type="caution">
    <text evidence="2">The sequence shown here is derived from an EMBL/GenBank/DDBJ whole genome shotgun (WGS) entry which is preliminary data.</text>
</comment>
<gene>
    <name evidence="2" type="ORF">Tcan_01073</name>
</gene>
<keyword evidence="1" id="KW-0472">Membrane</keyword>
<dbReference type="Proteomes" id="UP000031036">
    <property type="component" value="Unassembled WGS sequence"/>
</dbReference>
<proteinExistence type="predicted"/>
<name>A0A0B2V2P8_TOXCA</name>
<organism evidence="2 3">
    <name type="scientific">Toxocara canis</name>
    <name type="common">Canine roundworm</name>
    <dbReference type="NCBI Taxonomy" id="6265"/>
    <lineage>
        <taxon>Eukaryota</taxon>
        <taxon>Metazoa</taxon>
        <taxon>Ecdysozoa</taxon>
        <taxon>Nematoda</taxon>
        <taxon>Chromadorea</taxon>
        <taxon>Rhabditida</taxon>
        <taxon>Spirurina</taxon>
        <taxon>Ascaridomorpha</taxon>
        <taxon>Ascaridoidea</taxon>
        <taxon>Toxocaridae</taxon>
        <taxon>Toxocara</taxon>
    </lineage>
</organism>
<dbReference type="EMBL" id="JPKZ01002255">
    <property type="protein sequence ID" value="KHN77721.1"/>
    <property type="molecule type" value="Genomic_DNA"/>
</dbReference>
<keyword evidence="3" id="KW-1185">Reference proteome</keyword>
<keyword evidence="1" id="KW-0812">Transmembrane</keyword>